<comment type="caution">
    <text evidence="1">The sequence shown here is derived from an EMBL/GenBank/DDBJ whole genome shotgun (WGS) entry which is preliminary data.</text>
</comment>
<feature type="non-terminal residue" evidence="1">
    <location>
        <position position="85"/>
    </location>
</feature>
<evidence type="ECO:0000313" key="2">
    <source>
        <dbReference type="Proteomes" id="UP000823775"/>
    </source>
</evidence>
<dbReference type="EMBL" id="JACEIK010003961">
    <property type="protein sequence ID" value="MCD9643673.1"/>
    <property type="molecule type" value="Genomic_DNA"/>
</dbReference>
<organism evidence="1 2">
    <name type="scientific">Datura stramonium</name>
    <name type="common">Jimsonweed</name>
    <name type="synonym">Common thornapple</name>
    <dbReference type="NCBI Taxonomy" id="4076"/>
    <lineage>
        <taxon>Eukaryota</taxon>
        <taxon>Viridiplantae</taxon>
        <taxon>Streptophyta</taxon>
        <taxon>Embryophyta</taxon>
        <taxon>Tracheophyta</taxon>
        <taxon>Spermatophyta</taxon>
        <taxon>Magnoliopsida</taxon>
        <taxon>eudicotyledons</taxon>
        <taxon>Gunneridae</taxon>
        <taxon>Pentapetalae</taxon>
        <taxon>asterids</taxon>
        <taxon>lamiids</taxon>
        <taxon>Solanales</taxon>
        <taxon>Solanaceae</taxon>
        <taxon>Solanoideae</taxon>
        <taxon>Datureae</taxon>
        <taxon>Datura</taxon>
    </lineage>
</organism>
<proteinExistence type="predicted"/>
<reference evidence="1 2" key="1">
    <citation type="journal article" date="2021" name="BMC Genomics">
        <title>Datura genome reveals duplications of psychoactive alkaloid biosynthetic genes and high mutation rate following tissue culture.</title>
        <authorList>
            <person name="Rajewski A."/>
            <person name="Carter-House D."/>
            <person name="Stajich J."/>
            <person name="Litt A."/>
        </authorList>
    </citation>
    <scope>NUCLEOTIDE SEQUENCE [LARGE SCALE GENOMIC DNA]</scope>
    <source>
        <strain evidence="1">AR-01</strain>
    </source>
</reference>
<sequence>MDDAPKVGEGVRHNAGNEDCLLKLYLYLIRGRLQPTADCYKLKVGLDHKVLFIDLYTRIDLIHCPPYCDGFQPRSSVIDVYVDHL</sequence>
<dbReference type="Proteomes" id="UP000823775">
    <property type="component" value="Unassembled WGS sequence"/>
</dbReference>
<gene>
    <name evidence="1" type="ORF">HAX54_031319</name>
</gene>
<accession>A0ABS8VBV4</accession>
<name>A0ABS8VBV4_DATST</name>
<keyword evidence="2" id="KW-1185">Reference proteome</keyword>
<protein>
    <submittedName>
        <fullName evidence="1">Uncharacterized protein</fullName>
    </submittedName>
</protein>
<evidence type="ECO:0000313" key="1">
    <source>
        <dbReference type="EMBL" id="MCD9643673.1"/>
    </source>
</evidence>